<protein>
    <submittedName>
        <fullName evidence="1">Uncharacterized protein</fullName>
    </submittedName>
</protein>
<name>A0A5J4RN31_9EUKA</name>
<dbReference type="EMBL" id="SNRW01041964">
    <property type="protein sequence ID" value="KAA6334523.1"/>
    <property type="molecule type" value="Genomic_DNA"/>
</dbReference>
<dbReference type="AlphaFoldDB" id="A0A5J4RN31"/>
<sequence length="91" mass="10250">MDVKPIGDADIFNKNKMEVKFNGQPSNRDVEFAGTYINDTYVNPDSTDPEAVIKALSKIDEVIVQQDSKIGRAPLFTDYTITDFMDQIQFA</sequence>
<proteinExistence type="predicted"/>
<gene>
    <name evidence="1" type="ORF">EZS28_053058</name>
</gene>
<accession>A0A5J4RN31</accession>
<comment type="caution">
    <text evidence="1">The sequence shown here is derived from an EMBL/GenBank/DDBJ whole genome shotgun (WGS) entry which is preliminary data.</text>
</comment>
<evidence type="ECO:0000313" key="1">
    <source>
        <dbReference type="EMBL" id="KAA6334523.1"/>
    </source>
</evidence>
<evidence type="ECO:0000313" key="2">
    <source>
        <dbReference type="Proteomes" id="UP000324800"/>
    </source>
</evidence>
<feature type="non-terminal residue" evidence="1">
    <location>
        <position position="91"/>
    </location>
</feature>
<dbReference type="Proteomes" id="UP000324800">
    <property type="component" value="Unassembled WGS sequence"/>
</dbReference>
<organism evidence="1 2">
    <name type="scientific">Streblomastix strix</name>
    <dbReference type="NCBI Taxonomy" id="222440"/>
    <lineage>
        <taxon>Eukaryota</taxon>
        <taxon>Metamonada</taxon>
        <taxon>Preaxostyla</taxon>
        <taxon>Oxymonadida</taxon>
        <taxon>Streblomastigidae</taxon>
        <taxon>Streblomastix</taxon>
    </lineage>
</organism>
<reference evidence="1 2" key="1">
    <citation type="submission" date="2019-03" db="EMBL/GenBank/DDBJ databases">
        <title>Single cell metagenomics reveals metabolic interactions within the superorganism composed of flagellate Streblomastix strix and complex community of Bacteroidetes bacteria on its surface.</title>
        <authorList>
            <person name="Treitli S.C."/>
            <person name="Kolisko M."/>
            <person name="Husnik F."/>
            <person name="Keeling P."/>
            <person name="Hampl V."/>
        </authorList>
    </citation>
    <scope>NUCLEOTIDE SEQUENCE [LARGE SCALE GENOMIC DNA]</scope>
    <source>
        <strain evidence="1">ST1C</strain>
    </source>
</reference>